<evidence type="ECO:0000256" key="2">
    <source>
        <dbReference type="ARBA" id="ARBA00011601"/>
    </source>
</evidence>
<protein>
    <recommendedName>
        <fullName evidence="15">S-adenosylmethionine decarboxylase proenzyme</fullName>
        <shortName evidence="15">AdoMetDC</shortName>
        <shortName evidence="15">SAMDC</shortName>
        <ecNumber evidence="15">4.1.1.50</ecNumber>
    </recommendedName>
    <component>
        <recommendedName>
            <fullName evidence="15">S-adenosylmethionine decarboxylase beta chain</fullName>
        </recommendedName>
    </component>
    <component>
        <recommendedName>
            <fullName evidence="15">S-adenosylmethionine decarboxylase alpha chain</fullName>
        </recommendedName>
    </component>
</protein>
<dbReference type="SUPFAM" id="SSF56276">
    <property type="entry name" value="S-adenosylmethionine decarboxylase"/>
    <property type="match status" value="1"/>
</dbReference>
<dbReference type="GO" id="GO:0008295">
    <property type="term" value="P:spermidine biosynthetic process"/>
    <property type="evidence" value="ECO:0007669"/>
    <property type="project" value="UniProtKB-UniRule"/>
</dbReference>
<dbReference type="Proteomes" id="UP000215694">
    <property type="component" value="Unassembled WGS sequence"/>
</dbReference>
<feature type="chain" id="PRO_5023467644" description="S-adenosylmethionine decarboxylase beta chain" evidence="15">
    <location>
        <begin position="1"/>
        <end position="64"/>
    </location>
</feature>
<dbReference type="UniPathway" id="UPA00331">
    <property type="reaction ID" value="UER00451"/>
</dbReference>
<keyword evidence="5 15" id="KW-0068">Autocatalytic cleavage</keyword>
<evidence type="ECO:0000256" key="8">
    <source>
        <dbReference type="ARBA" id="ARBA00023145"/>
    </source>
</evidence>
<dbReference type="EMBL" id="NOJY02000015">
    <property type="protein sequence ID" value="RDY27189.1"/>
    <property type="molecule type" value="Genomic_DNA"/>
</dbReference>
<dbReference type="InterPro" id="IPR003826">
    <property type="entry name" value="AdoMetDC_fam_prok"/>
</dbReference>
<dbReference type="Pfam" id="PF02675">
    <property type="entry name" value="AdoMet_dc"/>
    <property type="match status" value="1"/>
</dbReference>
<dbReference type="OrthoDB" id="9793120at2"/>
<feature type="active site" description="Proton donor; for catalytic activity" evidence="15">
    <location>
        <position position="85"/>
    </location>
</feature>
<evidence type="ECO:0000256" key="1">
    <source>
        <dbReference type="ARBA" id="ARBA00004911"/>
    </source>
</evidence>
<evidence type="ECO:0000256" key="3">
    <source>
        <dbReference type="ARBA" id="ARBA00022691"/>
    </source>
</evidence>
<comment type="similarity">
    <text evidence="14 15">Belongs to the prokaryotic AdoMetDC family. Type 1 subfamily.</text>
</comment>
<dbReference type="EC" id="4.1.1.50" evidence="15"/>
<comment type="PTM">
    <text evidence="15">Is synthesized initially as an inactive proenzyme. Formation of the active enzyme involves a self-maturation process in which the active site pyruvoyl group is generated from an internal serine residue via an autocatalytic post-translational modification. Two non-identical subunits are generated from the proenzyme in this reaction, and the pyruvate is formed at the N-terminus of the alpha chain, which is derived from the carboxyl end of the proenzyme. The post-translation cleavage follows an unusual pathway, termed non-hydrolytic serinolysis, in which the side chain hydroxyl group of the serine supplies its oxygen atom to form the C-terminus of the beta chain, while the remainder of the serine residue undergoes an oxidative deamination to produce ammonia and the pyruvoyl group blocking the N-terminus of the alpha chain.</text>
</comment>
<evidence type="ECO:0000256" key="5">
    <source>
        <dbReference type="ARBA" id="ARBA00022813"/>
    </source>
</evidence>
<dbReference type="PANTHER" id="PTHR33866">
    <property type="entry name" value="S-ADENOSYLMETHIONINE DECARBOXYLASE PROENZYME"/>
    <property type="match status" value="1"/>
</dbReference>
<dbReference type="RefSeq" id="WP_094369084.1">
    <property type="nucleotide sequence ID" value="NZ_NOJY02000015.1"/>
</dbReference>
<keyword evidence="9 15" id="KW-0456">Lyase</keyword>
<comment type="subunit">
    <text evidence="2 15">Heterotetramer of two alpha and two beta chains arranged as a dimer of alpha/beta heterodimers.</text>
</comment>
<evidence type="ECO:0000256" key="15">
    <source>
        <dbReference type="HAMAP-Rule" id="MF_00464"/>
    </source>
</evidence>
<evidence type="ECO:0000256" key="10">
    <source>
        <dbReference type="ARBA" id="ARBA00023270"/>
    </source>
</evidence>
<dbReference type="AlphaFoldDB" id="A0A371J330"/>
<comment type="function">
    <text evidence="13 15">Catalyzes the decarboxylation of S-adenosylmethionine to S-adenosylmethioninamine (dcAdoMet), the propylamine donor required for the synthesis of the polyamines spermine and spermidine from the diamine putrescine.</text>
</comment>
<evidence type="ECO:0000256" key="13">
    <source>
        <dbReference type="ARBA" id="ARBA00056215"/>
    </source>
</evidence>
<keyword evidence="6 15" id="KW-0745">Spermidine biosynthesis</keyword>
<comment type="pathway">
    <text evidence="1 15">Amine and polyamine biosynthesis; S-adenosylmethioninamine biosynthesis; S-adenosylmethioninamine from S-adenosyl-L-methionine: step 1/1.</text>
</comment>
<name>A0A371J330_9FIRM</name>
<evidence type="ECO:0000256" key="14">
    <source>
        <dbReference type="ARBA" id="ARBA00061583"/>
    </source>
</evidence>
<feature type="active site" description="Schiff-base intermediate with substrate; via pyruvic acid" evidence="15">
    <location>
        <position position="65"/>
    </location>
</feature>
<evidence type="ECO:0000256" key="6">
    <source>
        <dbReference type="ARBA" id="ARBA00023066"/>
    </source>
</evidence>
<dbReference type="Gene3D" id="3.30.160.750">
    <property type="match status" value="1"/>
</dbReference>
<keyword evidence="10 15" id="KW-0704">Schiff base</keyword>
<evidence type="ECO:0000256" key="4">
    <source>
        <dbReference type="ARBA" id="ARBA00022793"/>
    </source>
</evidence>
<dbReference type="GO" id="GO:0005829">
    <property type="term" value="C:cytosol"/>
    <property type="evidence" value="ECO:0007669"/>
    <property type="project" value="TreeGrafter"/>
</dbReference>
<dbReference type="HAMAP" id="MF_00464">
    <property type="entry name" value="AdoMetDC_1"/>
    <property type="match status" value="1"/>
</dbReference>
<sequence length="137" mass="15593">MKFETLGRHILVEYYNCDEEVLTNPKVIEEYMNNSALNAKATIVDSVFHHFNPWGVSGAVIIAESHLTIHTWPEYGYAAADFFTCGDIDPWKSFEMLEDLLKSERSESTEIPRGLTSKIQKFAKKDLGNITHKPEAI</sequence>
<comment type="catalytic activity">
    <reaction evidence="12 15">
        <text>S-adenosyl-L-methionine + H(+) = S-adenosyl 3-(methylsulfanyl)propylamine + CO2</text>
        <dbReference type="Rhea" id="RHEA:15981"/>
        <dbReference type="ChEBI" id="CHEBI:15378"/>
        <dbReference type="ChEBI" id="CHEBI:16526"/>
        <dbReference type="ChEBI" id="CHEBI:57443"/>
        <dbReference type="ChEBI" id="CHEBI:59789"/>
        <dbReference type="EC" id="4.1.1.50"/>
    </reaction>
</comment>
<reference evidence="16 17" key="1">
    <citation type="journal article" date="2017" name="Genome Announc.">
        <title>Draft Genome Sequence of Romboutsia weinsteinii sp. nov. Strain CCRI-19649(T) Isolated from Surface Water.</title>
        <authorList>
            <person name="Maheux A.F."/>
            <person name="Boudreau D.K."/>
            <person name="Berube E."/>
            <person name="Boissinot M."/>
            <person name="Cantin P."/>
            <person name="Raymond F."/>
            <person name="Corbeil J."/>
            <person name="Omar R.F."/>
            <person name="Bergeron M.G."/>
        </authorList>
    </citation>
    <scope>NUCLEOTIDE SEQUENCE [LARGE SCALE GENOMIC DNA]</scope>
    <source>
        <strain evidence="16 17">CCRI-19649</strain>
    </source>
</reference>
<gene>
    <name evidence="16" type="primary">speD</name>
    <name evidence="15" type="synonym">speH</name>
    <name evidence="16" type="ORF">CHL78_010355</name>
</gene>
<dbReference type="NCBIfam" id="TIGR03330">
    <property type="entry name" value="SAM_DCase_Bsu"/>
    <property type="match status" value="1"/>
</dbReference>
<dbReference type="Gene3D" id="3.30.360.110">
    <property type="entry name" value="S-adenosylmethionine decarboxylase domain"/>
    <property type="match status" value="1"/>
</dbReference>
<feature type="modified residue" description="Pyruvic acid (Ser); by autocatalysis" evidence="15">
    <location>
        <position position="65"/>
    </location>
</feature>
<keyword evidence="7 15" id="KW-0620">Polyamine biosynthesis</keyword>
<keyword evidence="11 15" id="KW-0670">Pyruvate</keyword>
<keyword evidence="8 15" id="KW-0865">Zymogen</keyword>
<keyword evidence="4 15" id="KW-0210">Decarboxylase</keyword>
<keyword evidence="3 15" id="KW-0949">S-adenosyl-L-methionine</keyword>
<feature type="active site" description="Proton acceptor; for processing activity" evidence="15">
    <location>
        <position position="70"/>
    </location>
</feature>
<comment type="cofactor">
    <cofactor evidence="15">
        <name>pyruvate</name>
        <dbReference type="ChEBI" id="CHEBI:15361"/>
    </cofactor>
    <text evidence="15">Binds 1 pyruvoyl group covalently per subunit.</text>
</comment>
<dbReference type="InterPro" id="IPR017716">
    <property type="entry name" value="S-AdoMet_deCOase_pro-enz"/>
</dbReference>
<dbReference type="InterPro" id="IPR042284">
    <property type="entry name" value="AdoMetDC_N"/>
</dbReference>
<organism evidence="16 17">
    <name type="scientific">Romboutsia weinsteinii</name>
    <dbReference type="NCBI Taxonomy" id="2020949"/>
    <lineage>
        <taxon>Bacteria</taxon>
        <taxon>Bacillati</taxon>
        <taxon>Bacillota</taxon>
        <taxon>Clostridia</taxon>
        <taxon>Peptostreptococcales</taxon>
        <taxon>Peptostreptococcaceae</taxon>
        <taxon>Romboutsia</taxon>
    </lineage>
</organism>
<comment type="caution">
    <text evidence="16">The sequence shown here is derived from an EMBL/GenBank/DDBJ whole genome shotgun (WGS) entry which is preliminary data.</text>
</comment>
<proteinExistence type="inferred from homology"/>
<evidence type="ECO:0000256" key="7">
    <source>
        <dbReference type="ARBA" id="ARBA00023115"/>
    </source>
</evidence>
<evidence type="ECO:0000256" key="12">
    <source>
        <dbReference type="ARBA" id="ARBA00048112"/>
    </source>
</evidence>
<dbReference type="InterPro" id="IPR042286">
    <property type="entry name" value="AdoMetDC_C"/>
</dbReference>
<dbReference type="PANTHER" id="PTHR33866:SF2">
    <property type="entry name" value="S-ADENOSYLMETHIONINE DECARBOXYLASE PROENZYME"/>
    <property type="match status" value="1"/>
</dbReference>
<dbReference type="GO" id="GO:0004014">
    <property type="term" value="F:adenosylmethionine decarboxylase activity"/>
    <property type="evidence" value="ECO:0007669"/>
    <property type="project" value="UniProtKB-UniRule"/>
</dbReference>
<evidence type="ECO:0000313" key="17">
    <source>
        <dbReference type="Proteomes" id="UP000215694"/>
    </source>
</evidence>
<evidence type="ECO:0000256" key="9">
    <source>
        <dbReference type="ARBA" id="ARBA00023239"/>
    </source>
</evidence>
<keyword evidence="17" id="KW-1185">Reference proteome</keyword>
<evidence type="ECO:0000313" key="16">
    <source>
        <dbReference type="EMBL" id="RDY27189.1"/>
    </source>
</evidence>
<accession>A0A371J330</accession>
<feature type="chain" id="PRO_5023467645" description="S-adenosylmethionine decarboxylase alpha chain" evidence="15">
    <location>
        <begin position="65"/>
        <end position="137"/>
    </location>
</feature>
<dbReference type="FunFam" id="3.30.360.110:FF:000001">
    <property type="entry name" value="S-adenosylmethionine decarboxylase proenzyme"/>
    <property type="match status" value="1"/>
</dbReference>
<dbReference type="InterPro" id="IPR016067">
    <property type="entry name" value="S-AdoMet_deCO2ase_core"/>
</dbReference>
<feature type="site" description="Cleavage (non-hydrolytic); by autolysis" evidence="15">
    <location>
        <begin position="64"/>
        <end position="65"/>
    </location>
</feature>
<evidence type="ECO:0000256" key="11">
    <source>
        <dbReference type="ARBA" id="ARBA00023317"/>
    </source>
</evidence>